<protein>
    <submittedName>
        <fullName evidence="2">GMP synthase (Glutamine-hydrolysing)</fullName>
    </submittedName>
</protein>
<dbReference type="PROSITE" id="PS51273">
    <property type="entry name" value="GATASE_TYPE_1"/>
    <property type="match status" value="1"/>
</dbReference>
<dbReference type="Proteomes" id="UP000295371">
    <property type="component" value="Unassembled WGS sequence"/>
</dbReference>
<dbReference type="AlphaFoldDB" id="A0A4R7J8N8"/>
<evidence type="ECO:0000313" key="2">
    <source>
        <dbReference type="EMBL" id="TDT33871.1"/>
    </source>
</evidence>
<dbReference type="SUPFAM" id="SSF52317">
    <property type="entry name" value="Class I glutamine amidotransferase-like"/>
    <property type="match status" value="1"/>
</dbReference>
<sequence>MLLTTRVNDVAAAEEYESFLQMSGLTPGELRWVRLEAEPLPPLEFADHSGFLLGGSQFNVSDPDEVKSPLQLRVETELGVLLRRVLEVDHPFLGICYGIGTIGRLIGATVDRRYSEITNEVTISLTPEGVADPLCAGLESSFGAFVGHKEAIGELPDSATVLATGEGCPVQMFRYGANVYATQFHPEMDGPAFARRIDLYRDAGYFPPPEAERLIAAAASSTANCGAVIGNFVRRYGG</sequence>
<dbReference type="InterPro" id="IPR029062">
    <property type="entry name" value="Class_I_gatase-like"/>
</dbReference>
<dbReference type="PANTHER" id="PTHR42695:SF5">
    <property type="entry name" value="GLUTAMINE AMIDOTRANSFERASE YLR126C-RELATED"/>
    <property type="match status" value="1"/>
</dbReference>
<organism evidence="2 3">
    <name type="scientific">Naumannella halotolerans</name>
    <dbReference type="NCBI Taxonomy" id="993414"/>
    <lineage>
        <taxon>Bacteria</taxon>
        <taxon>Bacillati</taxon>
        <taxon>Actinomycetota</taxon>
        <taxon>Actinomycetes</taxon>
        <taxon>Propionibacteriales</taxon>
        <taxon>Propionibacteriaceae</taxon>
        <taxon>Naumannella</taxon>
    </lineage>
</organism>
<gene>
    <name evidence="2" type="ORF">CLV29_1506</name>
</gene>
<evidence type="ECO:0000259" key="1">
    <source>
        <dbReference type="Pfam" id="PF00117"/>
    </source>
</evidence>
<proteinExistence type="predicted"/>
<accession>A0A4R7J8N8</accession>
<dbReference type="Gene3D" id="3.40.50.880">
    <property type="match status" value="1"/>
</dbReference>
<dbReference type="EMBL" id="SOAW01000001">
    <property type="protein sequence ID" value="TDT33871.1"/>
    <property type="molecule type" value="Genomic_DNA"/>
</dbReference>
<feature type="domain" description="Glutamine amidotransferase" evidence="1">
    <location>
        <begin position="81"/>
        <end position="189"/>
    </location>
</feature>
<dbReference type="GO" id="GO:0005829">
    <property type="term" value="C:cytosol"/>
    <property type="evidence" value="ECO:0007669"/>
    <property type="project" value="TreeGrafter"/>
</dbReference>
<name>A0A4R7J8N8_9ACTN</name>
<dbReference type="Pfam" id="PF00117">
    <property type="entry name" value="GATase"/>
    <property type="match status" value="1"/>
</dbReference>
<dbReference type="InterPro" id="IPR017926">
    <property type="entry name" value="GATASE"/>
</dbReference>
<keyword evidence="3" id="KW-1185">Reference proteome</keyword>
<dbReference type="CDD" id="cd01741">
    <property type="entry name" value="GATase1_1"/>
    <property type="match status" value="1"/>
</dbReference>
<dbReference type="InterPro" id="IPR044992">
    <property type="entry name" value="ChyE-like"/>
</dbReference>
<evidence type="ECO:0000313" key="3">
    <source>
        <dbReference type="Proteomes" id="UP000295371"/>
    </source>
</evidence>
<dbReference type="PANTHER" id="PTHR42695">
    <property type="entry name" value="GLUTAMINE AMIDOTRANSFERASE YLR126C-RELATED"/>
    <property type="match status" value="1"/>
</dbReference>
<comment type="caution">
    <text evidence="2">The sequence shown here is derived from an EMBL/GenBank/DDBJ whole genome shotgun (WGS) entry which is preliminary data.</text>
</comment>
<reference evidence="2 3" key="1">
    <citation type="submission" date="2019-03" db="EMBL/GenBank/DDBJ databases">
        <title>Genomic Encyclopedia of Archaeal and Bacterial Type Strains, Phase II (KMG-II): from individual species to whole genera.</title>
        <authorList>
            <person name="Goeker M."/>
        </authorList>
    </citation>
    <scope>NUCLEOTIDE SEQUENCE [LARGE SCALE GENOMIC DNA]</scope>
    <source>
        <strain evidence="2 3">DSM 24323</strain>
    </source>
</reference>
<dbReference type="NCBIfam" id="NF005743">
    <property type="entry name" value="PRK07567.1"/>
    <property type="match status" value="1"/>
</dbReference>